<dbReference type="Proteomes" id="UP001340816">
    <property type="component" value="Chromosome"/>
</dbReference>
<sequence>MKPKYKVVVLITVAVLAMAALIYVNLQNVRDTVPRVVSSASTSRTPVAGPWPNELDRIDRVES</sequence>
<protein>
    <submittedName>
        <fullName evidence="3">Uncharacterized protein</fullName>
    </submittedName>
</protein>
<feature type="compositionally biased region" description="Basic and acidic residues" evidence="1">
    <location>
        <begin position="54"/>
        <end position="63"/>
    </location>
</feature>
<proteinExistence type="predicted"/>
<evidence type="ECO:0000256" key="2">
    <source>
        <dbReference type="SAM" id="Phobius"/>
    </source>
</evidence>
<evidence type="ECO:0000313" key="3">
    <source>
        <dbReference type="EMBL" id="WSD19708.1"/>
    </source>
</evidence>
<keyword evidence="4" id="KW-1185">Reference proteome</keyword>
<keyword evidence="2" id="KW-0472">Membrane</keyword>
<feature type="transmembrane region" description="Helical" evidence="2">
    <location>
        <begin position="7"/>
        <end position="26"/>
    </location>
</feature>
<dbReference type="RefSeq" id="WP_326761644.1">
    <property type="nucleotide sequence ID" value="NZ_CP109135.1"/>
</dbReference>
<accession>A0ABZ1HM72</accession>
<organism evidence="3 4">
    <name type="scientific">Streptomyces phaeochromogenes</name>
    <dbReference type="NCBI Taxonomy" id="1923"/>
    <lineage>
        <taxon>Bacteria</taxon>
        <taxon>Bacillati</taxon>
        <taxon>Actinomycetota</taxon>
        <taxon>Actinomycetes</taxon>
        <taxon>Kitasatosporales</taxon>
        <taxon>Streptomycetaceae</taxon>
        <taxon>Streptomyces</taxon>
        <taxon>Streptomyces phaeochromogenes group</taxon>
    </lineage>
</organism>
<keyword evidence="2" id="KW-1133">Transmembrane helix</keyword>
<reference evidence="3 4" key="1">
    <citation type="submission" date="2022-10" db="EMBL/GenBank/DDBJ databases">
        <title>The complete genomes of actinobacterial strains from the NBC collection.</title>
        <authorList>
            <person name="Joergensen T.S."/>
            <person name="Alvarez Arevalo M."/>
            <person name="Sterndorff E.B."/>
            <person name="Faurdal D."/>
            <person name="Vuksanovic O."/>
            <person name="Mourched A.-S."/>
            <person name="Charusanti P."/>
            <person name="Shaw S."/>
            <person name="Blin K."/>
            <person name="Weber T."/>
        </authorList>
    </citation>
    <scope>NUCLEOTIDE SEQUENCE [LARGE SCALE GENOMIC DNA]</scope>
    <source>
        <strain evidence="3 4">NBC 01752</strain>
    </source>
</reference>
<keyword evidence="2" id="KW-0812">Transmembrane</keyword>
<evidence type="ECO:0000313" key="4">
    <source>
        <dbReference type="Proteomes" id="UP001340816"/>
    </source>
</evidence>
<name>A0ABZ1HM72_STRPH</name>
<dbReference type="EMBL" id="CP109135">
    <property type="protein sequence ID" value="WSD19708.1"/>
    <property type="molecule type" value="Genomic_DNA"/>
</dbReference>
<feature type="region of interest" description="Disordered" evidence="1">
    <location>
        <begin position="39"/>
        <end position="63"/>
    </location>
</feature>
<evidence type="ECO:0000256" key="1">
    <source>
        <dbReference type="SAM" id="MobiDB-lite"/>
    </source>
</evidence>
<gene>
    <name evidence="3" type="ORF">OHB35_44360</name>
</gene>